<dbReference type="AlphaFoldDB" id="A0A446CFK7"/>
<reference evidence="1 2" key="1">
    <citation type="submission" date="2018-07" db="EMBL/GenBank/DDBJ databases">
        <authorList>
            <person name="Peeters C."/>
        </authorList>
    </citation>
    <scope>NUCLEOTIDE SEQUENCE [LARGE SCALE GENOMIC DNA]</scope>
    <source>
        <strain evidence="1 2">LMG 30378</strain>
    </source>
</reference>
<proteinExistence type="predicted"/>
<sequence>MDFQQQGRSSAQTIAIAIAMVWAARGATGDALNAADRLANLRDVIVEDLLKNAPGHSALSDEQWAVMRSGFDAEFGRIVELVGAITEAS</sequence>
<evidence type="ECO:0000313" key="1">
    <source>
        <dbReference type="EMBL" id="SSW66629.1"/>
    </source>
</evidence>
<evidence type="ECO:0000313" key="2">
    <source>
        <dbReference type="Proteomes" id="UP000289465"/>
    </source>
</evidence>
<name>A0A446CFK7_9BURK</name>
<gene>
    <name evidence="1" type="ORF">AVE30378_02168</name>
</gene>
<accession>A0A446CFK7</accession>
<dbReference type="EMBL" id="UFQC01000010">
    <property type="protein sequence ID" value="SSW66629.1"/>
    <property type="molecule type" value="Genomic_DNA"/>
</dbReference>
<dbReference type="Proteomes" id="UP000289465">
    <property type="component" value="Unassembled WGS sequence"/>
</dbReference>
<protein>
    <submittedName>
        <fullName evidence="1">Uncharacterized protein</fullName>
    </submittedName>
</protein>
<organism evidence="1 2">
    <name type="scientific">Achromobacter veterisilvae</name>
    <dbReference type="NCBI Taxonomy" id="2069367"/>
    <lineage>
        <taxon>Bacteria</taxon>
        <taxon>Pseudomonadati</taxon>
        <taxon>Pseudomonadota</taxon>
        <taxon>Betaproteobacteria</taxon>
        <taxon>Burkholderiales</taxon>
        <taxon>Alcaligenaceae</taxon>
        <taxon>Achromobacter</taxon>
    </lineage>
</organism>
<dbReference type="RefSeq" id="WP_129240879.1">
    <property type="nucleotide sequence ID" value="NZ_UFQC01000010.1"/>
</dbReference>